<accession>A0ABN1ZFK5</accession>
<evidence type="ECO:0000313" key="2">
    <source>
        <dbReference type="EMBL" id="GAA1494395.1"/>
    </source>
</evidence>
<comment type="caution">
    <text evidence="2">The sequence shown here is derived from an EMBL/GenBank/DDBJ whole genome shotgun (WGS) entry which is preliminary data.</text>
</comment>
<evidence type="ECO:0000313" key="3">
    <source>
        <dbReference type="Proteomes" id="UP001501742"/>
    </source>
</evidence>
<evidence type="ECO:0000256" key="1">
    <source>
        <dbReference type="SAM" id="Phobius"/>
    </source>
</evidence>
<dbReference type="Proteomes" id="UP001501742">
    <property type="component" value="Unassembled WGS sequence"/>
</dbReference>
<sequence length="65" mass="6520">MPATITAIPTPLTGSAADLRPSRTGTFSEVRESTRLRVLIASALVVALAAVTACTLAVIALAVAA</sequence>
<organism evidence="2 3">
    <name type="scientific">Curtobacterium herbarum</name>
    <dbReference type="NCBI Taxonomy" id="150122"/>
    <lineage>
        <taxon>Bacteria</taxon>
        <taxon>Bacillati</taxon>
        <taxon>Actinomycetota</taxon>
        <taxon>Actinomycetes</taxon>
        <taxon>Micrococcales</taxon>
        <taxon>Microbacteriaceae</taxon>
        <taxon>Curtobacterium</taxon>
    </lineage>
</organism>
<proteinExistence type="predicted"/>
<keyword evidence="3" id="KW-1185">Reference proteome</keyword>
<dbReference type="RefSeq" id="WP_204607021.1">
    <property type="nucleotide sequence ID" value="NZ_BAAAJX010000016.1"/>
</dbReference>
<reference evidence="2 3" key="1">
    <citation type="journal article" date="2019" name="Int. J. Syst. Evol. Microbiol.">
        <title>The Global Catalogue of Microorganisms (GCM) 10K type strain sequencing project: providing services to taxonomists for standard genome sequencing and annotation.</title>
        <authorList>
            <consortium name="The Broad Institute Genomics Platform"/>
            <consortium name="The Broad Institute Genome Sequencing Center for Infectious Disease"/>
            <person name="Wu L."/>
            <person name="Ma J."/>
        </authorList>
    </citation>
    <scope>NUCLEOTIDE SEQUENCE [LARGE SCALE GENOMIC DNA]</scope>
    <source>
        <strain evidence="2 3">JCM 12140</strain>
    </source>
</reference>
<name>A0ABN1ZFK5_9MICO</name>
<keyword evidence="1" id="KW-1133">Transmembrane helix</keyword>
<gene>
    <name evidence="2" type="ORF">GCM10009627_27410</name>
</gene>
<keyword evidence="1" id="KW-0472">Membrane</keyword>
<feature type="transmembrane region" description="Helical" evidence="1">
    <location>
        <begin position="38"/>
        <end position="64"/>
    </location>
</feature>
<dbReference type="EMBL" id="BAAAJX010000016">
    <property type="protein sequence ID" value="GAA1494395.1"/>
    <property type="molecule type" value="Genomic_DNA"/>
</dbReference>
<keyword evidence="1" id="KW-0812">Transmembrane</keyword>
<protein>
    <submittedName>
        <fullName evidence="2">Uncharacterized protein</fullName>
    </submittedName>
</protein>